<dbReference type="Proteomes" id="UP001500603">
    <property type="component" value="Unassembled WGS sequence"/>
</dbReference>
<proteinExistence type="predicted"/>
<reference evidence="2" key="1">
    <citation type="journal article" date="2019" name="Int. J. Syst. Evol. Microbiol.">
        <title>The Global Catalogue of Microorganisms (GCM) 10K type strain sequencing project: providing services to taxonomists for standard genome sequencing and annotation.</title>
        <authorList>
            <consortium name="The Broad Institute Genomics Platform"/>
            <consortium name="The Broad Institute Genome Sequencing Center for Infectious Disease"/>
            <person name="Wu L."/>
            <person name="Ma J."/>
        </authorList>
    </citation>
    <scope>NUCLEOTIDE SEQUENCE [LARGE SCALE GENOMIC DNA]</scope>
    <source>
        <strain evidence="2">JCM 18298</strain>
    </source>
</reference>
<dbReference type="EMBL" id="BAABJM010000009">
    <property type="protein sequence ID" value="GAA5068768.1"/>
    <property type="molecule type" value="Genomic_DNA"/>
</dbReference>
<accession>A0ABP9L550</accession>
<evidence type="ECO:0000313" key="1">
    <source>
        <dbReference type="EMBL" id="GAA5068768.1"/>
    </source>
</evidence>
<evidence type="ECO:0008006" key="3">
    <source>
        <dbReference type="Google" id="ProtNLM"/>
    </source>
</evidence>
<keyword evidence="2" id="KW-1185">Reference proteome</keyword>
<dbReference type="PANTHER" id="PTHR34613">
    <property type="entry name" value="SLL0800 PROTEIN"/>
    <property type="match status" value="1"/>
</dbReference>
<name>A0ABP9L550_9NOCA</name>
<comment type="caution">
    <text evidence="1">The sequence shown here is derived from an EMBL/GenBank/DDBJ whole genome shotgun (WGS) entry which is preliminary data.</text>
</comment>
<dbReference type="PANTHER" id="PTHR34613:SF1">
    <property type="entry name" value="SLL6017 PROTEIN"/>
    <property type="match status" value="1"/>
</dbReference>
<gene>
    <name evidence="1" type="ORF">GCM10023318_59450</name>
</gene>
<dbReference type="RefSeq" id="WP_345499681.1">
    <property type="nucleotide sequence ID" value="NZ_BAABJM010000009.1"/>
</dbReference>
<sequence>MPSVQHETMIDLFRQRPELAAELLALVPDRLDSPLPEYTHARMDSGDFPDITPTEYRADAVVVLTSEASTPDTAVIIEVQLRHDKDKAWSWPVYLTTLRARLRCPTVLMVLCPDKTSAAKSRTPITIAPRCTLEPIVISPEEVPVITDPATASANPELMVLSAIAHSRHPDRATILDTFATSMLTTPDRAMYLELVTAILPKAARNILETLMNTKYEYKTEFARTYFSEGEAQGEARGEARGEANALLRILRKRGLRIPEDVAARIESETDLDQLNTWLDRAIDADTVDAVFAD</sequence>
<protein>
    <recommendedName>
        <fullName evidence="3">DUF4351 domain-containing protein</fullName>
    </recommendedName>
</protein>
<evidence type="ECO:0000313" key="2">
    <source>
        <dbReference type="Proteomes" id="UP001500603"/>
    </source>
</evidence>
<organism evidence="1 2">
    <name type="scientific">Nocardia callitridis</name>
    <dbReference type="NCBI Taxonomy" id="648753"/>
    <lineage>
        <taxon>Bacteria</taxon>
        <taxon>Bacillati</taxon>
        <taxon>Actinomycetota</taxon>
        <taxon>Actinomycetes</taxon>
        <taxon>Mycobacteriales</taxon>
        <taxon>Nocardiaceae</taxon>
        <taxon>Nocardia</taxon>
    </lineage>
</organism>